<evidence type="ECO:0000313" key="9">
    <source>
        <dbReference type="Proteomes" id="UP000008206"/>
    </source>
</evidence>
<dbReference type="Proteomes" id="UP000008206">
    <property type="component" value="Chromosome"/>
</dbReference>
<keyword evidence="4 7" id="KW-0812">Transmembrane</keyword>
<name>E0U821_GLOV7</name>
<evidence type="ECO:0000256" key="4">
    <source>
        <dbReference type="ARBA" id="ARBA00022692"/>
    </source>
</evidence>
<keyword evidence="6 7" id="KW-0472">Membrane</keyword>
<organism evidence="8 9">
    <name type="scientific">Gloeothece verrucosa (strain PCC 7822)</name>
    <name type="common">Cyanothece sp. (strain PCC 7822)</name>
    <dbReference type="NCBI Taxonomy" id="497965"/>
    <lineage>
        <taxon>Bacteria</taxon>
        <taxon>Bacillati</taxon>
        <taxon>Cyanobacteriota</taxon>
        <taxon>Cyanophyceae</taxon>
        <taxon>Oscillatoriophycideae</taxon>
        <taxon>Chroococcales</taxon>
        <taxon>Aphanothecaceae</taxon>
        <taxon>Gloeothece</taxon>
        <taxon>Gloeothece verrucosa</taxon>
    </lineage>
</organism>
<protein>
    <recommendedName>
        <fullName evidence="7">UPF0056 inner membrane protein</fullName>
    </recommendedName>
</protein>
<reference evidence="9" key="1">
    <citation type="journal article" date="2011" name="MBio">
        <title>Novel metabolic attributes of the genus Cyanothece, comprising a group of unicellular nitrogen-fixing Cyanobacteria.</title>
        <authorList>
            <person name="Bandyopadhyay A."/>
            <person name="Elvitigala T."/>
            <person name="Welsh E."/>
            <person name="Stockel J."/>
            <person name="Liberton M."/>
            <person name="Min H."/>
            <person name="Sherman L.A."/>
            <person name="Pakrasi H.B."/>
        </authorList>
    </citation>
    <scope>NUCLEOTIDE SEQUENCE [LARGE SCALE GENOMIC DNA]</scope>
    <source>
        <strain evidence="9">PCC 7822</strain>
    </source>
</reference>
<feature type="transmembrane region" description="Helical" evidence="7">
    <location>
        <begin position="166"/>
        <end position="195"/>
    </location>
</feature>
<dbReference type="GO" id="GO:0005886">
    <property type="term" value="C:plasma membrane"/>
    <property type="evidence" value="ECO:0007669"/>
    <property type="project" value="UniProtKB-SubCell"/>
</dbReference>
<dbReference type="EMBL" id="CP002198">
    <property type="protein sequence ID" value="ADN17226.1"/>
    <property type="molecule type" value="Genomic_DNA"/>
</dbReference>
<accession>E0U821</accession>
<dbReference type="InterPro" id="IPR002771">
    <property type="entry name" value="Multi_antbiot-R_MarC"/>
</dbReference>
<dbReference type="RefSeq" id="WP_013325264.1">
    <property type="nucleotide sequence ID" value="NC_014501.1"/>
</dbReference>
<dbReference type="Pfam" id="PF01914">
    <property type="entry name" value="MarC"/>
    <property type="match status" value="1"/>
</dbReference>
<keyword evidence="5 7" id="KW-1133">Transmembrane helix</keyword>
<evidence type="ECO:0000256" key="3">
    <source>
        <dbReference type="ARBA" id="ARBA00022475"/>
    </source>
</evidence>
<feature type="transmembrane region" description="Helical" evidence="7">
    <location>
        <begin position="141"/>
        <end position="159"/>
    </location>
</feature>
<evidence type="ECO:0000313" key="8">
    <source>
        <dbReference type="EMBL" id="ADN17226.1"/>
    </source>
</evidence>
<dbReference type="OrthoDB" id="467846at2"/>
<dbReference type="STRING" id="497965.Cyan7822_5347"/>
<comment type="similarity">
    <text evidence="2 7">Belongs to the UPF0056 (MarC) family.</text>
</comment>
<keyword evidence="9" id="KW-1185">Reference proteome</keyword>
<gene>
    <name evidence="8" type="ordered locus">Cyan7822_5347</name>
</gene>
<sequence>MLKLSSIFILLFITLGPLKTIIPFVELTAHSDEKLCRRVALRATFASTLVVLILGLLGPLILENWGVSLPAVSITGGIILFVGSLQVMMKPSESSGNKGVAPETLSTSMLISRLVIPTIVTPPGIAAILALMVLSEKNQQLWLQIIGLLLLVMFLNLLIMLTARKLLAFLTVAGLRVIAWVFAVLQASLGAQVIINALRKLGALPIQ</sequence>
<proteinExistence type="inferred from homology"/>
<feature type="transmembrane region" description="Helical" evidence="7">
    <location>
        <begin position="68"/>
        <end position="89"/>
    </location>
</feature>
<feature type="transmembrane region" description="Helical" evidence="7">
    <location>
        <begin position="39"/>
        <end position="62"/>
    </location>
</feature>
<dbReference type="KEGG" id="cyj:Cyan7822_5347"/>
<dbReference type="HOGENOM" id="CLU_079909_0_1_3"/>
<keyword evidence="3" id="KW-1003">Cell membrane</keyword>
<dbReference type="PANTHER" id="PTHR33508:SF1">
    <property type="entry name" value="UPF0056 MEMBRANE PROTEIN YHCE"/>
    <property type="match status" value="1"/>
</dbReference>
<dbReference type="eggNOG" id="COG2095">
    <property type="taxonomic scope" value="Bacteria"/>
</dbReference>
<evidence type="ECO:0000256" key="1">
    <source>
        <dbReference type="ARBA" id="ARBA00004651"/>
    </source>
</evidence>
<evidence type="ECO:0000256" key="7">
    <source>
        <dbReference type="RuleBase" id="RU362048"/>
    </source>
</evidence>
<evidence type="ECO:0000256" key="5">
    <source>
        <dbReference type="ARBA" id="ARBA00022989"/>
    </source>
</evidence>
<evidence type="ECO:0000256" key="6">
    <source>
        <dbReference type="ARBA" id="ARBA00023136"/>
    </source>
</evidence>
<comment type="subcellular location">
    <subcellularLocation>
        <location evidence="7">Cell inner membrane</location>
        <topology evidence="7">Multi-pass membrane protein</topology>
    </subcellularLocation>
    <subcellularLocation>
        <location evidence="1">Cell membrane</location>
        <topology evidence="1">Multi-pass membrane protein</topology>
    </subcellularLocation>
</comment>
<dbReference type="AlphaFoldDB" id="E0U821"/>
<dbReference type="PANTHER" id="PTHR33508">
    <property type="entry name" value="UPF0056 MEMBRANE PROTEIN YHCE"/>
    <property type="match status" value="1"/>
</dbReference>
<feature type="transmembrane region" description="Helical" evidence="7">
    <location>
        <begin position="110"/>
        <end position="135"/>
    </location>
</feature>
<feature type="transmembrane region" description="Helical" evidence="7">
    <location>
        <begin position="6"/>
        <end position="27"/>
    </location>
</feature>
<evidence type="ECO:0000256" key="2">
    <source>
        <dbReference type="ARBA" id="ARBA00009784"/>
    </source>
</evidence>